<sequence>MQRKATTKGHATRYLEIITGIFVAVVIVSNIASTKILLLGPFTFDGGTLLFPISYIFGDILTEVYGYKASRRVIWTGFLSCIMMSFVLWIVGTLPSAGDWPHQEAYRNILMYTPRIAIASLIAFSAGEFSNSYILAKMKIRMKGRFLWMRTIGSTLVGEGVDTAIFCVIAFAGMLPNSLLAAIIISNYIFKVGVEVLATPATYKAVAFLKKREELDVYDTETKFNPFSMQI</sequence>
<dbReference type="PANTHER" id="PTHR34300:SF2">
    <property type="entry name" value="QUEUOSINE PRECURSOR TRANSPORTER-RELATED"/>
    <property type="match status" value="1"/>
</dbReference>
<feature type="transmembrane region" description="Helical" evidence="1">
    <location>
        <begin position="179"/>
        <end position="203"/>
    </location>
</feature>
<proteinExistence type="inferred from homology"/>
<feature type="transmembrane region" description="Helical" evidence="1">
    <location>
        <begin position="112"/>
        <end position="135"/>
    </location>
</feature>
<accession>A0A532V052</accession>
<dbReference type="EMBL" id="NJBN01000005">
    <property type="protein sequence ID" value="TKJ40347.1"/>
    <property type="molecule type" value="Genomic_DNA"/>
</dbReference>
<evidence type="ECO:0000313" key="2">
    <source>
        <dbReference type="EMBL" id="TKJ40347.1"/>
    </source>
</evidence>
<comment type="subcellular location">
    <subcellularLocation>
        <location evidence="1">Cell membrane</location>
        <topology evidence="1">Multi-pass membrane protein</topology>
    </subcellularLocation>
</comment>
<keyword evidence="1" id="KW-0812">Transmembrane</keyword>
<keyword evidence="1" id="KW-1133">Transmembrane helix</keyword>
<keyword evidence="1" id="KW-1003">Cell membrane</keyword>
<dbReference type="Proteomes" id="UP000319619">
    <property type="component" value="Unassembled WGS sequence"/>
</dbReference>
<comment type="function">
    <text evidence="1">Involved in the import of queuosine (Q) precursors, required for Q precursor salvage.</text>
</comment>
<keyword evidence="1" id="KW-0472">Membrane</keyword>
<dbReference type="InterPro" id="IPR003744">
    <property type="entry name" value="YhhQ"/>
</dbReference>
<dbReference type="AlphaFoldDB" id="A0A532V052"/>
<organism evidence="2 3">
    <name type="scientific">candidate division LCP-89 bacterium B3_LCP</name>
    <dbReference type="NCBI Taxonomy" id="2012998"/>
    <lineage>
        <taxon>Bacteria</taxon>
        <taxon>Pseudomonadati</taxon>
        <taxon>Bacteria division LCP-89</taxon>
    </lineage>
</organism>
<dbReference type="HAMAP" id="MF_02088">
    <property type="entry name" value="Q_prec_transport"/>
    <property type="match status" value="1"/>
</dbReference>
<evidence type="ECO:0000313" key="3">
    <source>
        <dbReference type="Proteomes" id="UP000319619"/>
    </source>
</evidence>
<evidence type="ECO:0000256" key="1">
    <source>
        <dbReference type="HAMAP-Rule" id="MF_02088"/>
    </source>
</evidence>
<protein>
    <recommendedName>
        <fullName evidence="1">Probable queuosine precursor transporter</fullName>
        <shortName evidence="1">Q precursor transporter</shortName>
    </recommendedName>
</protein>
<gene>
    <name evidence="2" type="ORF">CEE37_08450</name>
</gene>
<dbReference type="GO" id="GO:0022857">
    <property type="term" value="F:transmembrane transporter activity"/>
    <property type="evidence" value="ECO:0007669"/>
    <property type="project" value="UniProtKB-UniRule"/>
</dbReference>
<comment type="similarity">
    <text evidence="1">Belongs to the vitamin uptake transporter (VUT/ECF) (TC 2.A.88) family. Q precursor transporter subfamily.</text>
</comment>
<feature type="transmembrane region" description="Helical" evidence="1">
    <location>
        <begin position="73"/>
        <end position="92"/>
    </location>
</feature>
<dbReference type="PANTHER" id="PTHR34300">
    <property type="entry name" value="QUEUOSINE PRECURSOR TRANSPORTER-RELATED"/>
    <property type="match status" value="1"/>
</dbReference>
<feature type="transmembrane region" description="Helical" evidence="1">
    <location>
        <begin position="12"/>
        <end position="32"/>
    </location>
</feature>
<feature type="transmembrane region" description="Helical" evidence="1">
    <location>
        <begin position="38"/>
        <end position="61"/>
    </location>
</feature>
<name>A0A532V052_UNCL8</name>
<dbReference type="GO" id="GO:0005886">
    <property type="term" value="C:plasma membrane"/>
    <property type="evidence" value="ECO:0007669"/>
    <property type="project" value="UniProtKB-SubCell"/>
</dbReference>
<dbReference type="NCBIfam" id="TIGR00697">
    <property type="entry name" value="queuosine precursor transporter"/>
    <property type="match status" value="1"/>
</dbReference>
<dbReference type="Pfam" id="PF02592">
    <property type="entry name" value="Vut_1"/>
    <property type="match status" value="1"/>
</dbReference>
<comment type="caution">
    <text evidence="2">The sequence shown here is derived from an EMBL/GenBank/DDBJ whole genome shotgun (WGS) entry which is preliminary data.</text>
</comment>
<keyword evidence="1" id="KW-0813">Transport</keyword>
<feature type="transmembrane region" description="Helical" evidence="1">
    <location>
        <begin position="147"/>
        <end position="173"/>
    </location>
</feature>
<reference evidence="2 3" key="1">
    <citation type="submission" date="2017-06" db="EMBL/GenBank/DDBJ databases">
        <title>Novel microbial phyla capable of carbon fixation and sulfur reduction in deep-sea sediments.</title>
        <authorList>
            <person name="Huang J."/>
            <person name="Baker B."/>
            <person name="Wang Y."/>
        </authorList>
    </citation>
    <scope>NUCLEOTIDE SEQUENCE [LARGE SCALE GENOMIC DNA]</scope>
    <source>
        <strain evidence="2">B3_LCP</strain>
    </source>
</reference>